<accession>A0A6G1CAT2</accession>
<dbReference type="Proteomes" id="UP000479710">
    <property type="component" value="Unassembled WGS sequence"/>
</dbReference>
<sequence length="192" mass="20061">MGSGNVTANELPREDLALCDDPGRVARQAVLPKCDTKGILEHASGMDPWPICISRVNGEEARQDGGAARAPGAGAAWGATDPWDTRRAGKCPRSPSPLKSCCPNPPPSPPRVAAPQRMVHDTEASRLSQPRDGKALGVQEPGAGGAGPEARPVLGEGNAHSPLARKKAKTTPTSERCPFEGLPWGFTGPKPR</sequence>
<feature type="compositionally biased region" description="Basic and acidic residues" evidence="1">
    <location>
        <begin position="118"/>
        <end position="134"/>
    </location>
</feature>
<comment type="caution">
    <text evidence="2">The sequence shown here is derived from an EMBL/GenBank/DDBJ whole genome shotgun (WGS) entry which is preliminary data.</text>
</comment>
<dbReference type="AlphaFoldDB" id="A0A6G1CAT2"/>
<feature type="compositionally biased region" description="Pro residues" evidence="1">
    <location>
        <begin position="103"/>
        <end position="112"/>
    </location>
</feature>
<gene>
    <name evidence="2" type="ORF">E2562_027260</name>
</gene>
<evidence type="ECO:0000256" key="1">
    <source>
        <dbReference type="SAM" id="MobiDB-lite"/>
    </source>
</evidence>
<organism evidence="2 3">
    <name type="scientific">Oryza meyeriana var. granulata</name>
    <dbReference type="NCBI Taxonomy" id="110450"/>
    <lineage>
        <taxon>Eukaryota</taxon>
        <taxon>Viridiplantae</taxon>
        <taxon>Streptophyta</taxon>
        <taxon>Embryophyta</taxon>
        <taxon>Tracheophyta</taxon>
        <taxon>Spermatophyta</taxon>
        <taxon>Magnoliopsida</taxon>
        <taxon>Liliopsida</taxon>
        <taxon>Poales</taxon>
        <taxon>Poaceae</taxon>
        <taxon>BOP clade</taxon>
        <taxon>Oryzoideae</taxon>
        <taxon>Oryzeae</taxon>
        <taxon>Oryzinae</taxon>
        <taxon>Oryza</taxon>
        <taxon>Oryza meyeriana</taxon>
    </lineage>
</organism>
<proteinExistence type="predicted"/>
<evidence type="ECO:0000313" key="3">
    <source>
        <dbReference type="Proteomes" id="UP000479710"/>
    </source>
</evidence>
<protein>
    <submittedName>
        <fullName evidence="2">Uncharacterized protein</fullName>
    </submittedName>
</protein>
<name>A0A6G1CAT2_9ORYZ</name>
<feature type="compositionally biased region" description="Low complexity" evidence="1">
    <location>
        <begin position="65"/>
        <end position="79"/>
    </location>
</feature>
<dbReference type="EMBL" id="SPHZ02000010">
    <property type="protein sequence ID" value="KAF0896733.1"/>
    <property type="molecule type" value="Genomic_DNA"/>
</dbReference>
<feature type="region of interest" description="Disordered" evidence="1">
    <location>
        <begin position="64"/>
        <end position="192"/>
    </location>
</feature>
<reference evidence="2 3" key="1">
    <citation type="submission" date="2019-11" db="EMBL/GenBank/DDBJ databases">
        <title>Whole genome sequence of Oryza granulata.</title>
        <authorList>
            <person name="Li W."/>
        </authorList>
    </citation>
    <scope>NUCLEOTIDE SEQUENCE [LARGE SCALE GENOMIC DNA]</scope>
    <source>
        <strain evidence="3">cv. Menghai</strain>
        <tissue evidence="2">Leaf</tissue>
    </source>
</reference>
<keyword evidence="3" id="KW-1185">Reference proteome</keyword>
<evidence type="ECO:0000313" key="2">
    <source>
        <dbReference type="EMBL" id="KAF0896733.1"/>
    </source>
</evidence>